<protein>
    <submittedName>
        <fullName evidence="8">CSON004290 protein</fullName>
    </submittedName>
</protein>
<evidence type="ECO:0000256" key="4">
    <source>
        <dbReference type="ARBA" id="ARBA00022737"/>
    </source>
</evidence>
<dbReference type="FunFam" id="3.80.10.10:FF:001164">
    <property type="entry name" value="GH01279p"/>
    <property type="match status" value="1"/>
</dbReference>
<evidence type="ECO:0000256" key="2">
    <source>
        <dbReference type="ARBA" id="ARBA00022614"/>
    </source>
</evidence>
<dbReference type="PANTHER" id="PTHR45842">
    <property type="entry name" value="SYNAPTIC ADHESION-LIKE MOLECULE SALM"/>
    <property type="match status" value="1"/>
</dbReference>
<dbReference type="PROSITE" id="PS51450">
    <property type="entry name" value="LRR"/>
    <property type="match status" value="7"/>
</dbReference>
<dbReference type="Pfam" id="PF13855">
    <property type="entry name" value="LRR_8"/>
    <property type="match status" value="5"/>
</dbReference>
<dbReference type="EMBL" id="UFQT01001846">
    <property type="protein sequence ID" value="SSX31984.1"/>
    <property type="molecule type" value="Genomic_DNA"/>
</dbReference>
<evidence type="ECO:0000256" key="1">
    <source>
        <dbReference type="ARBA" id="ARBA00009634"/>
    </source>
</evidence>
<dbReference type="Gene3D" id="3.40.50.10140">
    <property type="entry name" value="Toll/interleukin-1 receptor homology (TIR) domain"/>
    <property type="match status" value="1"/>
</dbReference>
<dbReference type="InterPro" id="IPR001611">
    <property type="entry name" value="Leu-rich_rpt"/>
</dbReference>
<dbReference type="InterPro" id="IPR003591">
    <property type="entry name" value="Leu-rich_rpt_typical-subtyp"/>
</dbReference>
<feature type="region of interest" description="Disordered" evidence="5">
    <location>
        <begin position="1"/>
        <end position="28"/>
    </location>
</feature>
<reference evidence="8" key="1">
    <citation type="submission" date="2018-07" db="EMBL/GenBank/DDBJ databases">
        <authorList>
            <person name="Quirk P.G."/>
            <person name="Krulwich T.A."/>
        </authorList>
    </citation>
    <scope>NUCLEOTIDE SEQUENCE</scope>
</reference>
<dbReference type="InterPro" id="IPR035897">
    <property type="entry name" value="Toll_tir_struct_dom_sf"/>
</dbReference>
<keyword evidence="4" id="KW-0677">Repeat</keyword>
<feature type="region of interest" description="Disordered" evidence="5">
    <location>
        <begin position="1352"/>
        <end position="1378"/>
    </location>
</feature>
<evidence type="ECO:0000256" key="3">
    <source>
        <dbReference type="ARBA" id="ARBA00022729"/>
    </source>
</evidence>
<dbReference type="SMART" id="SM00365">
    <property type="entry name" value="LRR_SD22"/>
    <property type="match status" value="7"/>
</dbReference>
<feature type="transmembrane region" description="Helical" evidence="6">
    <location>
        <begin position="43"/>
        <end position="66"/>
    </location>
</feature>
<keyword evidence="3" id="KW-0732">Signal</keyword>
<evidence type="ECO:0000259" key="7">
    <source>
        <dbReference type="PROSITE" id="PS50104"/>
    </source>
</evidence>
<keyword evidence="6" id="KW-0472">Membrane</keyword>
<dbReference type="SUPFAM" id="SSF52047">
    <property type="entry name" value="RNI-like"/>
    <property type="match status" value="1"/>
</dbReference>
<dbReference type="SUPFAM" id="SSF52058">
    <property type="entry name" value="L domain-like"/>
    <property type="match status" value="2"/>
</dbReference>
<feature type="domain" description="TIR" evidence="7">
    <location>
        <begin position="1161"/>
        <end position="1301"/>
    </location>
</feature>
<feature type="transmembrane region" description="Helical" evidence="6">
    <location>
        <begin position="1112"/>
        <end position="1142"/>
    </location>
</feature>
<dbReference type="SMART" id="SM00369">
    <property type="entry name" value="LRR_TYP"/>
    <property type="match status" value="19"/>
</dbReference>
<evidence type="ECO:0000313" key="8">
    <source>
        <dbReference type="EMBL" id="SSX31984.1"/>
    </source>
</evidence>
<dbReference type="PROSITE" id="PS50104">
    <property type="entry name" value="TIR"/>
    <property type="match status" value="1"/>
</dbReference>
<keyword evidence="2" id="KW-0433">Leucine-rich repeat</keyword>
<gene>
    <name evidence="8" type="primary">CSON004290</name>
</gene>
<name>A0A336MNF6_CULSO</name>
<sequence length="1486" mass="170579">MTPRINNHNTHTHTQRERPYPNNNKRPKVNVMKRIGNISHRTLLLPFYITLVIPITMMFMVGNLYAGHAIIAQQEQQQQNPNQCKWEILNNFTGSTSTSENALKFKFHCIMFAPFVGPNSILQAIQQAKNNTNGNSFRERDFDKIHELTLECNTNRYYYNNNNNKNNGSFISSNTADLFHFYHNNNDDETDNRNGPEGIIENIGKHGITQLTEITIIGCQLKRLPDMMFQGYFRETLSKLTIQTGNLNDFKESPSNLELYSGAFKGLDRLRTLNLAYNHVWSVPSYVFCMLPVLKHLNLSHNSLTELTQLEFGQANNCTHTKLELLDVSYNKIVYIASHDLSVLKYLKILLLADNNIQEIYENGLSGLVELTTLDLMNNRLVALPVALFKNCCRNLVTLNLRNNSLSVLTPSIFDMLQKLEILDLGYNYFTSTWVNGFIFARLNKLTYMSLANNSLQRIDEFLFYDLKEMQTLELQNNEINVIHEKAFHNLRKLKYLNVAFNRMRTLNAIGFPEGSSLMQVSFASNSITNIDQNFFKPLKKLEDLNLSGNQLTEIPSGLGHLTQLKSLDLGKNNIHFIDGKKFLGLENLLGLRLVDNYLTNLSHISFQHLPSLQILNLASNHLRHIDKRTFQHNTQMHVIRLNNNRLEFLPSGIFKTLNMLVWLDIGFNHLREFNFNLNVPHSLQELNLQNNHITQLLHTNAFMHHPHREHSLVLRGTKSSSKNFGRSKNSIIINLKDNRLERIEQNALRITNESISDENDDDTETDIRRSNKEGEIKLYLQGNPLICDCHTQWLRDANNNYNYNHHANHNTIPQILDIQNVSCIIKKQLRQDLDRVMPVYVPKKHTYPFLCEYFTHCFTDCHCCDFAACDCKYTCPARCECFHDASWTLNIVDCGRAEYFDVPKHLPMDATDIYLDGNDMGILGEHLFIGKKNLEVLFLNTSQISGINNRTFVGAGNIKKLYLQNNFIRILTPTMFESLEKLRELYLDSNLIEILPDDMFLKHKHLRIINLSSNQLKSFDFIFTSLPSSTILALSLFRDNPYDCTICVDIDNIKTTTQIDLMRVIKLLKKICPMNKCGYTLPNNLLLPSSSNDLVMIQNDTIIIKREYLQLWAGILVAIIGTMFLLALACNFRTNVILYLYKKYKIRLFTDPTIRLDVHKSCDATMLFNNRDSEFIYRILSVQLENRGFELEYQNKILASGNEMQIIDTFVACAETSRRLVLILSANFLNIEYRNKTFQNALKSYLYRVSPKIRPYRLILVLSVPLDILLVDPTLDEMIRTCTVLFWGENQFWDKLFYSMPDPPHGQGGGRRTSHKSPLSSKMLMQHQNTNGPKTTPVKCKTTTVDVIPQQISTKKKTDNNVASTVTDDNNKNNDEDNLSYSGLSQTQSYKFYNAQTYVNKTTGHIYTTIDTSNNTTNNIESSSSSAPNMNGGNNNISDTATMMITTKGNNNGVCIRDPTTTTISKTTEITTPTSMITNGKAYYV</sequence>
<keyword evidence="6" id="KW-1133">Transmembrane helix</keyword>
<proteinExistence type="inferred from homology"/>
<dbReference type="GO" id="GO:0007165">
    <property type="term" value="P:signal transduction"/>
    <property type="evidence" value="ECO:0007669"/>
    <property type="project" value="InterPro"/>
</dbReference>
<keyword evidence="6" id="KW-0812">Transmembrane</keyword>
<evidence type="ECO:0000256" key="5">
    <source>
        <dbReference type="SAM" id="MobiDB-lite"/>
    </source>
</evidence>
<dbReference type="InterPro" id="IPR000157">
    <property type="entry name" value="TIR_dom"/>
</dbReference>
<evidence type="ECO:0000256" key="6">
    <source>
        <dbReference type="SAM" id="Phobius"/>
    </source>
</evidence>
<dbReference type="PANTHER" id="PTHR45842:SF22">
    <property type="entry name" value="INSULIN-LIKE GROWTH FACTOR-BINDING PROTEIN COMPLEX ACID LABILE SUBUNIT ISOFORM X1"/>
    <property type="match status" value="1"/>
</dbReference>
<dbReference type="InterPro" id="IPR050467">
    <property type="entry name" value="LRFN"/>
</dbReference>
<accession>A0A336MNF6</accession>
<dbReference type="SUPFAM" id="SSF52200">
    <property type="entry name" value="Toll/Interleukin receptor TIR domain"/>
    <property type="match status" value="1"/>
</dbReference>
<dbReference type="VEuPathDB" id="VectorBase:CSON004290"/>
<dbReference type="SMART" id="SM00364">
    <property type="entry name" value="LRR_BAC"/>
    <property type="match status" value="7"/>
</dbReference>
<organism evidence="8">
    <name type="scientific">Culicoides sonorensis</name>
    <name type="common">Biting midge</name>
    <dbReference type="NCBI Taxonomy" id="179676"/>
    <lineage>
        <taxon>Eukaryota</taxon>
        <taxon>Metazoa</taxon>
        <taxon>Ecdysozoa</taxon>
        <taxon>Arthropoda</taxon>
        <taxon>Hexapoda</taxon>
        <taxon>Insecta</taxon>
        <taxon>Pterygota</taxon>
        <taxon>Neoptera</taxon>
        <taxon>Endopterygota</taxon>
        <taxon>Diptera</taxon>
        <taxon>Nematocera</taxon>
        <taxon>Chironomoidea</taxon>
        <taxon>Ceratopogonidae</taxon>
        <taxon>Ceratopogoninae</taxon>
        <taxon>Culicoides</taxon>
        <taxon>Monoculicoides</taxon>
    </lineage>
</organism>
<dbReference type="GO" id="GO:0016020">
    <property type="term" value="C:membrane"/>
    <property type="evidence" value="ECO:0007669"/>
    <property type="project" value="UniProtKB-SubCell"/>
</dbReference>
<dbReference type="InterPro" id="IPR032675">
    <property type="entry name" value="LRR_dom_sf"/>
</dbReference>
<dbReference type="Gene3D" id="3.80.10.10">
    <property type="entry name" value="Ribonuclease Inhibitor"/>
    <property type="match status" value="5"/>
</dbReference>
<comment type="similarity">
    <text evidence="1">Belongs to the Toll-like receptor family.</text>
</comment>
<dbReference type="Pfam" id="PF00560">
    <property type="entry name" value="LRR_1"/>
    <property type="match status" value="1"/>
</dbReference>